<dbReference type="SUPFAM" id="SSF53098">
    <property type="entry name" value="Ribonuclease H-like"/>
    <property type="match status" value="1"/>
</dbReference>
<feature type="compositionally biased region" description="Basic residues" evidence="1">
    <location>
        <begin position="53"/>
        <end position="64"/>
    </location>
</feature>
<reference evidence="3" key="1">
    <citation type="journal article" date="2014" name="Genome Announc.">
        <title>Draft genome sequence of Rhodosporidium toruloides CECT1137, an oleaginous yeast of biotechnological interest.</title>
        <authorList>
            <person name="Morin N."/>
            <person name="Calcas X."/>
            <person name="Devillers H."/>
            <person name="Durrens P."/>
            <person name="Sherman D.J."/>
            <person name="Nicaud J.-M."/>
            <person name="Neuveglise C."/>
        </authorList>
    </citation>
    <scope>NUCLEOTIDE SEQUENCE</scope>
    <source>
        <strain evidence="3">CECT1137</strain>
    </source>
</reference>
<sequence>MRFKLPDELVGKFYEIDEQGVVAKMNADPPAKVRRLDFREDKSRGGEAASQAPRKRERRPKEKHGRLSESFATHLSARLADSLTPTPSTSASSTPTATPPTSLEPTPEPSDFFDVPDPVYPPDFPVPPKLQDPDARAIADAKSVALARMHLESLRSAFEHAARTGDAAFVALDVEFWERDYDVLLEFGWTVLDFQKDEETGEIHPHREDQNILVRDNMHRKNSKYVSDRRHVFQFGRSLVYDQRKIATLLQGMLANYATSKTLYLIFHDPNMDLKALHQLGFDVQNDFAYDLRKLGSGSEEGKCWVVDTQTLFAGWMARKCQVGLLQACEQVEIKPKALHNAGNDAHYTLELFEKLMDRSAMPSASSKLVATLDNRMRHRLLARKAKDEMKALKAQGARMLEIAELRQLRKTIEPSR</sequence>
<dbReference type="InterPro" id="IPR040151">
    <property type="entry name" value="Gfd2/YDR514C-like"/>
</dbReference>
<dbReference type="Gene3D" id="3.30.420.10">
    <property type="entry name" value="Ribonuclease H-like superfamily/Ribonuclease H"/>
    <property type="match status" value="1"/>
</dbReference>
<gene>
    <name evidence="3" type="ORF">RHTO0S_11e02696g</name>
</gene>
<protein>
    <submittedName>
        <fullName evidence="3">RHTO0S11e02696g1_1</fullName>
    </submittedName>
</protein>
<feature type="compositionally biased region" description="Basic and acidic residues" evidence="1">
    <location>
        <begin position="34"/>
        <end position="45"/>
    </location>
</feature>
<dbReference type="GO" id="GO:0005634">
    <property type="term" value="C:nucleus"/>
    <property type="evidence" value="ECO:0007669"/>
    <property type="project" value="TreeGrafter"/>
</dbReference>
<feature type="compositionally biased region" description="Low complexity" evidence="1">
    <location>
        <begin position="82"/>
        <end position="117"/>
    </location>
</feature>
<feature type="region of interest" description="Disordered" evidence="1">
    <location>
        <begin position="24"/>
        <end position="131"/>
    </location>
</feature>
<feature type="domain" description="Gfd2/YDR514C-like C-terminal" evidence="2">
    <location>
        <begin position="169"/>
        <end position="353"/>
    </location>
</feature>
<evidence type="ECO:0000259" key="2">
    <source>
        <dbReference type="Pfam" id="PF21762"/>
    </source>
</evidence>
<dbReference type="InterPro" id="IPR048519">
    <property type="entry name" value="Gfd2/YDR514C-like_C"/>
</dbReference>
<feature type="compositionally biased region" description="Pro residues" evidence="1">
    <location>
        <begin position="118"/>
        <end position="130"/>
    </location>
</feature>
<evidence type="ECO:0000256" key="1">
    <source>
        <dbReference type="SAM" id="MobiDB-lite"/>
    </source>
</evidence>
<dbReference type="EMBL" id="LK052946">
    <property type="protein sequence ID" value="CDR45621.1"/>
    <property type="molecule type" value="Genomic_DNA"/>
</dbReference>
<accession>A0A061BF71</accession>
<dbReference type="Pfam" id="PF21762">
    <property type="entry name" value="DEDDh_C"/>
    <property type="match status" value="1"/>
</dbReference>
<dbReference type="InterPro" id="IPR012337">
    <property type="entry name" value="RNaseH-like_sf"/>
</dbReference>
<dbReference type="PANTHER" id="PTHR28083:SF1">
    <property type="entry name" value="GOOD FOR FULL DBP5 ACTIVITY PROTEIN 2"/>
    <property type="match status" value="1"/>
</dbReference>
<dbReference type="AlphaFoldDB" id="A0A061BF71"/>
<proteinExistence type="predicted"/>
<dbReference type="GO" id="GO:0003676">
    <property type="term" value="F:nucleic acid binding"/>
    <property type="evidence" value="ECO:0007669"/>
    <property type="project" value="InterPro"/>
</dbReference>
<name>A0A061BF71_RHOTO</name>
<dbReference type="InterPro" id="IPR036397">
    <property type="entry name" value="RNaseH_sf"/>
</dbReference>
<organism evidence="3">
    <name type="scientific">Rhodotorula toruloides</name>
    <name type="common">Yeast</name>
    <name type="synonym">Rhodosporidium toruloides</name>
    <dbReference type="NCBI Taxonomy" id="5286"/>
    <lineage>
        <taxon>Eukaryota</taxon>
        <taxon>Fungi</taxon>
        <taxon>Dikarya</taxon>
        <taxon>Basidiomycota</taxon>
        <taxon>Pucciniomycotina</taxon>
        <taxon>Microbotryomycetes</taxon>
        <taxon>Sporidiobolales</taxon>
        <taxon>Sporidiobolaceae</taxon>
        <taxon>Rhodotorula</taxon>
    </lineage>
</organism>
<evidence type="ECO:0000313" key="3">
    <source>
        <dbReference type="EMBL" id="CDR45621.1"/>
    </source>
</evidence>
<dbReference type="OrthoDB" id="5953249at2759"/>
<dbReference type="PANTHER" id="PTHR28083">
    <property type="entry name" value="GOOD FOR FULL DBP5 ACTIVITY PROTEIN 2"/>
    <property type="match status" value="1"/>
</dbReference>